<keyword evidence="1" id="KW-0472">Membrane</keyword>
<protein>
    <submittedName>
        <fullName evidence="2">Uncharacterized protein</fullName>
    </submittedName>
</protein>
<keyword evidence="1" id="KW-1133">Transmembrane helix</keyword>
<dbReference type="AlphaFoldDB" id="A0A3B7MNW5"/>
<proteinExistence type="predicted"/>
<name>A0A3B7MNW5_9BACT</name>
<dbReference type="EMBL" id="CP032157">
    <property type="protein sequence ID" value="AXY75013.1"/>
    <property type="molecule type" value="Genomic_DNA"/>
</dbReference>
<feature type="transmembrane region" description="Helical" evidence="1">
    <location>
        <begin position="48"/>
        <end position="71"/>
    </location>
</feature>
<gene>
    <name evidence="2" type="ORF">D3H65_13915</name>
</gene>
<accession>A0A3B7MNW5</accession>
<evidence type="ECO:0000313" key="3">
    <source>
        <dbReference type="Proteomes" id="UP000263900"/>
    </source>
</evidence>
<evidence type="ECO:0000256" key="1">
    <source>
        <dbReference type="SAM" id="Phobius"/>
    </source>
</evidence>
<dbReference type="Proteomes" id="UP000263900">
    <property type="component" value="Chromosome"/>
</dbReference>
<keyword evidence="3" id="KW-1185">Reference proteome</keyword>
<organism evidence="2 3">
    <name type="scientific">Paraflavitalea soli</name>
    <dbReference type="NCBI Taxonomy" id="2315862"/>
    <lineage>
        <taxon>Bacteria</taxon>
        <taxon>Pseudomonadati</taxon>
        <taxon>Bacteroidota</taxon>
        <taxon>Chitinophagia</taxon>
        <taxon>Chitinophagales</taxon>
        <taxon>Chitinophagaceae</taxon>
        <taxon>Paraflavitalea</taxon>
    </lineage>
</organism>
<dbReference type="KEGG" id="pseg:D3H65_13915"/>
<evidence type="ECO:0000313" key="2">
    <source>
        <dbReference type="EMBL" id="AXY75013.1"/>
    </source>
</evidence>
<reference evidence="2 3" key="1">
    <citation type="submission" date="2018-09" db="EMBL/GenBank/DDBJ databases">
        <title>Genome sequencing of strain 6GH32-13.</title>
        <authorList>
            <person name="Weon H.-Y."/>
            <person name="Heo J."/>
            <person name="Kwon S.-W."/>
        </authorList>
    </citation>
    <scope>NUCLEOTIDE SEQUENCE [LARGE SCALE GENOMIC DNA]</scope>
    <source>
        <strain evidence="2 3">5GH32-13</strain>
    </source>
</reference>
<keyword evidence="1" id="KW-0812">Transmembrane</keyword>
<sequence>MTEGLRECYIAEYADQVEYADQLDYEYPYPNAGTGPPKIKMYLMKYGLAPAVSVYLYHMLYAYVGADVLLFNELRRLTKINYQSASVDFFAHQLYNKKSPAIKTIVP</sequence>